<feature type="transmembrane region" description="Helical" evidence="1">
    <location>
        <begin position="123"/>
        <end position="142"/>
    </location>
</feature>
<reference evidence="2" key="1">
    <citation type="journal article" date="2014" name="Int. J. Syst. Evol. Microbiol.">
        <title>Complete genome sequence of Corynebacterium casei LMG S-19264T (=DSM 44701T), isolated from a smear-ripened cheese.</title>
        <authorList>
            <consortium name="US DOE Joint Genome Institute (JGI-PGF)"/>
            <person name="Walter F."/>
            <person name="Albersmeier A."/>
            <person name="Kalinowski J."/>
            <person name="Ruckert C."/>
        </authorList>
    </citation>
    <scope>NUCLEOTIDE SEQUENCE</scope>
    <source>
        <strain evidence="2">CGMCC 1.12408</strain>
    </source>
</reference>
<name>A0A916W4P9_9BACI</name>
<feature type="transmembrane region" description="Helical" evidence="1">
    <location>
        <begin position="148"/>
        <end position="171"/>
    </location>
</feature>
<dbReference type="Proteomes" id="UP000613512">
    <property type="component" value="Unassembled WGS sequence"/>
</dbReference>
<dbReference type="EMBL" id="BMEY01000003">
    <property type="protein sequence ID" value="GGA65477.1"/>
    <property type="molecule type" value="Genomic_DNA"/>
</dbReference>
<protein>
    <recommendedName>
        <fullName evidence="4">Peptidase</fullName>
    </recommendedName>
</protein>
<keyword evidence="1" id="KW-0472">Membrane</keyword>
<evidence type="ECO:0000256" key="1">
    <source>
        <dbReference type="SAM" id="Phobius"/>
    </source>
</evidence>
<evidence type="ECO:0000313" key="2">
    <source>
        <dbReference type="EMBL" id="GGA65477.1"/>
    </source>
</evidence>
<comment type="caution">
    <text evidence="2">The sequence shown here is derived from an EMBL/GenBank/DDBJ whole genome shotgun (WGS) entry which is preliminary data.</text>
</comment>
<reference evidence="2" key="2">
    <citation type="submission" date="2020-09" db="EMBL/GenBank/DDBJ databases">
        <authorList>
            <person name="Sun Q."/>
            <person name="Zhou Y."/>
        </authorList>
    </citation>
    <scope>NUCLEOTIDE SEQUENCE</scope>
    <source>
        <strain evidence="2">CGMCC 1.12408</strain>
    </source>
</reference>
<feature type="transmembrane region" description="Helical" evidence="1">
    <location>
        <begin position="362"/>
        <end position="383"/>
    </location>
</feature>
<evidence type="ECO:0000313" key="3">
    <source>
        <dbReference type="Proteomes" id="UP000613512"/>
    </source>
</evidence>
<organism evidence="2 3">
    <name type="scientific">Ornithinibacillus halotolerans</name>
    <dbReference type="NCBI Taxonomy" id="1274357"/>
    <lineage>
        <taxon>Bacteria</taxon>
        <taxon>Bacillati</taxon>
        <taxon>Bacillota</taxon>
        <taxon>Bacilli</taxon>
        <taxon>Bacillales</taxon>
        <taxon>Bacillaceae</taxon>
        <taxon>Ornithinibacillus</taxon>
    </lineage>
</organism>
<feature type="transmembrane region" description="Helical" evidence="1">
    <location>
        <begin position="322"/>
        <end position="347"/>
    </location>
</feature>
<proteinExistence type="predicted"/>
<keyword evidence="3" id="KW-1185">Reference proteome</keyword>
<sequence length="387" mass="44508">MNLSFESKLSLHEITIRPDHKHFIVEDVSSGDFYEMPKICIDAINYIENGKSLGEIEAMLKQDYPPDEVDVIGFAEQLIEFGLVKLIDETPVDTPIKQNPTKGFEWISPQIAKIFFNKYTNKLYPSLLFLNIGLLIFNSDYIPHYRDLFLFDSMMISILIYMGISLLLIIIHEFGHILAIRAQHLPAKLDIGNRLFLIVFETDLTASWKLPQKKRNILFFGGIAFEQVILFIAILLLLTGVSNSLFSGIITIIIFDIIIKTIYQCCFYMKTDFYYLIENITGHYNLMENGKQFLSKWIPFLKKNESTVAFDGEMRGIRLYSVFYLLGIVLTFVLFGVYLIPALLFAYSKAITYISSSPTNPYFWDGVFFLGQTVLLLGLLIYVKAKK</sequence>
<feature type="transmembrane region" description="Helical" evidence="1">
    <location>
        <begin position="217"/>
        <end position="238"/>
    </location>
</feature>
<keyword evidence="1" id="KW-0812">Transmembrane</keyword>
<evidence type="ECO:0008006" key="4">
    <source>
        <dbReference type="Google" id="ProtNLM"/>
    </source>
</evidence>
<dbReference type="RefSeq" id="WP_188383277.1">
    <property type="nucleotide sequence ID" value="NZ_BMEY01000003.1"/>
</dbReference>
<keyword evidence="1" id="KW-1133">Transmembrane helix</keyword>
<accession>A0A916W4P9</accession>
<dbReference type="AlphaFoldDB" id="A0A916W4P9"/>
<feature type="transmembrane region" description="Helical" evidence="1">
    <location>
        <begin position="244"/>
        <end position="263"/>
    </location>
</feature>
<gene>
    <name evidence="2" type="ORF">GCM10008025_06620</name>
</gene>